<name>A0ABD0WD51_UMBPY</name>
<dbReference type="PANTHER" id="PTHR46857">
    <property type="entry name" value="EPITHELIAL CELL-TRANSFORMING SEQUENCE 2 ONCOGENE-LIKE"/>
    <property type="match status" value="1"/>
</dbReference>
<comment type="caution">
    <text evidence="3">The sequence shown here is derived from an EMBL/GenBank/DDBJ whole genome shotgun (WGS) entry which is preliminary data.</text>
</comment>
<dbReference type="InterPro" id="IPR052805">
    <property type="entry name" value="GEF_Ubiquitin-Prot_Reg"/>
</dbReference>
<evidence type="ECO:0000313" key="3">
    <source>
        <dbReference type="EMBL" id="KAL0967655.1"/>
    </source>
</evidence>
<dbReference type="InterPro" id="IPR036047">
    <property type="entry name" value="F-box-like_dom_sf"/>
</dbReference>
<sequence>MSFAPRVSLTSAKMQTKMSSWTPLNHQLSNCIVFEERRNLLGKWFDKWSDSQRKAVLQDFFSRCSVAQLRFLHQNLTERVPEENLDFTCVLPRVLSLYVFSFLDPRSLSRCAQVSWHWKEIVELDQLWMPKCLRLGWYINFAPTPFEQAVWKRNYIETVKKLHLGKPKSPSQQEFTVPEVTSVNTVTFNQSIPTAKKERALPAPRNLDPIEHARQVKAKSKVMNTDKTKNKAPSAASYKLRKAKSLMFLSLDLSPGVGSGRGQQQHKRLRPQWATQSLEYPVTKATAKSLSQSNQWNAGIRPGPVRSAVPTLSHQGLKASTRTHRSMPTTPLFDGQPGRIPISQGGSHE</sequence>
<dbReference type="EMBL" id="JAGEUA010000008">
    <property type="protein sequence ID" value="KAL0967655.1"/>
    <property type="molecule type" value="Genomic_DNA"/>
</dbReference>
<reference evidence="3 4" key="1">
    <citation type="submission" date="2024-06" db="EMBL/GenBank/DDBJ databases">
        <authorList>
            <person name="Pan Q."/>
            <person name="Wen M."/>
            <person name="Jouanno E."/>
            <person name="Zahm M."/>
            <person name="Klopp C."/>
            <person name="Cabau C."/>
            <person name="Louis A."/>
            <person name="Berthelot C."/>
            <person name="Parey E."/>
            <person name="Roest Crollius H."/>
            <person name="Montfort J."/>
            <person name="Robinson-Rechavi M."/>
            <person name="Bouchez O."/>
            <person name="Lampietro C."/>
            <person name="Lopez Roques C."/>
            <person name="Donnadieu C."/>
            <person name="Postlethwait J."/>
            <person name="Bobe J."/>
            <person name="Verreycken H."/>
            <person name="Guiguen Y."/>
        </authorList>
    </citation>
    <scope>NUCLEOTIDE SEQUENCE [LARGE SCALE GENOMIC DNA]</scope>
    <source>
        <strain evidence="3">Up_M1</strain>
        <tissue evidence="3">Testis</tissue>
    </source>
</reference>
<dbReference type="Proteomes" id="UP001557470">
    <property type="component" value="Unassembled WGS sequence"/>
</dbReference>
<feature type="region of interest" description="Disordered" evidence="1">
    <location>
        <begin position="291"/>
        <end position="349"/>
    </location>
</feature>
<dbReference type="SUPFAM" id="SSF81383">
    <property type="entry name" value="F-box domain"/>
    <property type="match status" value="1"/>
</dbReference>
<organism evidence="3 4">
    <name type="scientific">Umbra pygmaea</name>
    <name type="common">Eastern mudminnow</name>
    <dbReference type="NCBI Taxonomy" id="75934"/>
    <lineage>
        <taxon>Eukaryota</taxon>
        <taxon>Metazoa</taxon>
        <taxon>Chordata</taxon>
        <taxon>Craniata</taxon>
        <taxon>Vertebrata</taxon>
        <taxon>Euteleostomi</taxon>
        <taxon>Actinopterygii</taxon>
        <taxon>Neopterygii</taxon>
        <taxon>Teleostei</taxon>
        <taxon>Protacanthopterygii</taxon>
        <taxon>Esociformes</taxon>
        <taxon>Umbridae</taxon>
        <taxon>Umbra</taxon>
    </lineage>
</organism>
<keyword evidence="4" id="KW-1185">Reference proteome</keyword>
<dbReference type="PANTHER" id="PTHR46857:SF2">
    <property type="entry name" value="F-BOX ONLY PROTEIN 16"/>
    <property type="match status" value="1"/>
</dbReference>
<dbReference type="AlphaFoldDB" id="A0ABD0WD51"/>
<accession>A0ABD0WD51</accession>
<feature type="domain" description="F-box" evidence="2">
    <location>
        <begin position="89"/>
        <end position="133"/>
    </location>
</feature>
<feature type="region of interest" description="Disordered" evidence="1">
    <location>
        <begin position="215"/>
        <end position="237"/>
    </location>
</feature>
<evidence type="ECO:0000259" key="2">
    <source>
        <dbReference type="Pfam" id="PF12937"/>
    </source>
</evidence>
<dbReference type="Pfam" id="PF12937">
    <property type="entry name" value="F-box-like"/>
    <property type="match status" value="1"/>
</dbReference>
<feature type="compositionally biased region" description="Polar residues" evidence="1">
    <location>
        <begin position="310"/>
        <end position="320"/>
    </location>
</feature>
<evidence type="ECO:0000313" key="4">
    <source>
        <dbReference type="Proteomes" id="UP001557470"/>
    </source>
</evidence>
<dbReference type="CDD" id="cd22172">
    <property type="entry name" value="F-box_FBXO16"/>
    <property type="match status" value="1"/>
</dbReference>
<gene>
    <name evidence="3" type="ORF">UPYG_G00255090</name>
</gene>
<feature type="region of interest" description="Disordered" evidence="1">
    <location>
        <begin position="255"/>
        <end position="275"/>
    </location>
</feature>
<protein>
    <recommendedName>
        <fullName evidence="2">F-box domain-containing protein</fullName>
    </recommendedName>
</protein>
<evidence type="ECO:0000256" key="1">
    <source>
        <dbReference type="SAM" id="MobiDB-lite"/>
    </source>
</evidence>
<dbReference type="Gene3D" id="1.20.1280.50">
    <property type="match status" value="1"/>
</dbReference>
<dbReference type="InterPro" id="IPR001810">
    <property type="entry name" value="F-box_dom"/>
</dbReference>
<proteinExistence type="predicted"/>